<dbReference type="InterPro" id="IPR050109">
    <property type="entry name" value="HTH-type_TetR-like_transc_reg"/>
</dbReference>
<evidence type="ECO:0000256" key="3">
    <source>
        <dbReference type="ARBA" id="ARBA00023163"/>
    </source>
</evidence>
<dbReference type="Pfam" id="PF00440">
    <property type="entry name" value="TetR_N"/>
    <property type="match status" value="1"/>
</dbReference>
<proteinExistence type="predicted"/>
<dbReference type="STRING" id="280871.TL10_08575"/>
<evidence type="ECO:0000313" key="5">
    <source>
        <dbReference type="EMBL" id="KIU17439.1"/>
    </source>
</evidence>
<sequence>MFTEHVQSRAAARDETRAKVLASAERLFRGQGFAATTVRQIATDAGVSTGTVMGVGDKDGLLIEVFDEWIAAVHRDRQAGDESPDPLTPDATVDAVIGLLAPFLRYFAEDPALSRQYSSIIVRGSHESAIFRDLAVALVTELESVLARAGLSKAAAPRAARVVYFAYLGIVMTGGNQVSGGASVPDQLRDVVRCVIHDSTQGDEQ</sequence>
<dbReference type="InterPro" id="IPR009057">
    <property type="entry name" value="Homeodomain-like_sf"/>
</dbReference>
<dbReference type="SUPFAM" id="SSF46689">
    <property type="entry name" value="Homeodomain-like"/>
    <property type="match status" value="1"/>
</dbReference>
<evidence type="ECO:0000256" key="1">
    <source>
        <dbReference type="ARBA" id="ARBA00023015"/>
    </source>
</evidence>
<dbReference type="PANTHER" id="PTHR30055:SF234">
    <property type="entry name" value="HTH-TYPE TRANSCRIPTIONAL REGULATOR BETI"/>
    <property type="match status" value="1"/>
</dbReference>
<evidence type="ECO:0000313" key="6">
    <source>
        <dbReference type="Proteomes" id="UP000032221"/>
    </source>
</evidence>
<dbReference type="InterPro" id="IPR001647">
    <property type="entry name" value="HTH_TetR"/>
</dbReference>
<keyword evidence="6" id="KW-1185">Reference proteome</keyword>
<evidence type="ECO:0000259" key="4">
    <source>
        <dbReference type="Pfam" id="PF00440"/>
    </source>
</evidence>
<keyword evidence="3" id="KW-0804">Transcription</keyword>
<protein>
    <submittedName>
        <fullName evidence="5">TetR family transcriptional regulator</fullName>
    </submittedName>
</protein>
<comment type="caution">
    <text evidence="5">The sequence shown here is derived from an EMBL/GenBank/DDBJ whole genome shotgun (WGS) entry which is preliminary data.</text>
</comment>
<gene>
    <name evidence="5" type="ORF">TL10_08575</name>
</gene>
<dbReference type="GO" id="GO:0000976">
    <property type="term" value="F:transcription cis-regulatory region binding"/>
    <property type="evidence" value="ECO:0007669"/>
    <property type="project" value="TreeGrafter"/>
</dbReference>
<organism evidence="5 6">
    <name type="scientific">Mycolicibacterium llatzerense</name>
    <dbReference type="NCBI Taxonomy" id="280871"/>
    <lineage>
        <taxon>Bacteria</taxon>
        <taxon>Bacillati</taxon>
        <taxon>Actinomycetota</taxon>
        <taxon>Actinomycetes</taxon>
        <taxon>Mycobacteriales</taxon>
        <taxon>Mycobacteriaceae</taxon>
        <taxon>Mycolicibacterium</taxon>
    </lineage>
</organism>
<dbReference type="PATRIC" id="fig|280871.6.peg.1773"/>
<keyword evidence="2" id="KW-0238">DNA-binding</keyword>
<dbReference type="Gene3D" id="1.10.357.10">
    <property type="entry name" value="Tetracycline Repressor, domain 2"/>
    <property type="match status" value="1"/>
</dbReference>
<feature type="domain" description="HTH tetR-type" evidence="4">
    <location>
        <begin position="21"/>
        <end position="52"/>
    </location>
</feature>
<reference evidence="5 6" key="1">
    <citation type="submission" date="2015-01" db="EMBL/GenBank/DDBJ databases">
        <title>Genome sequence of Mycobacterium llatzerense and Mycobacterium immunogenum recovered from brain abscess.</title>
        <authorList>
            <person name="Greninger A.L."/>
            <person name="Langelier C."/>
            <person name="Cunningham G."/>
            <person name="Chiu C.Y."/>
            <person name="Miller S."/>
        </authorList>
    </citation>
    <scope>NUCLEOTIDE SEQUENCE [LARGE SCALE GENOMIC DNA]</scope>
    <source>
        <strain evidence="5 6">CLUC14</strain>
    </source>
</reference>
<dbReference type="PANTHER" id="PTHR30055">
    <property type="entry name" value="HTH-TYPE TRANSCRIPTIONAL REGULATOR RUTR"/>
    <property type="match status" value="1"/>
</dbReference>
<dbReference type="AlphaFoldDB" id="A0A0D1JXT1"/>
<accession>A0A0D1JXT1</accession>
<name>A0A0D1JXT1_9MYCO</name>
<dbReference type="OrthoDB" id="116659at2"/>
<dbReference type="GO" id="GO:0003700">
    <property type="term" value="F:DNA-binding transcription factor activity"/>
    <property type="evidence" value="ECO:0007669"/>
    <property type="project" value="TreeGrafter"/>
</dbReference>
<dbReference type="EMBL" id="JXST01000009">
    <property type="protein sequence ID" value="KIU17439.1"/>
    <property type="molecule type" value="Genomic_DNA"/>
</dbReference>
<dbReference type="Proteomes" id="UP000032221">
    <property type="component" value="Unassembled WGS sequence"/>
</dbReference>
<keyword evidence="1" id="KW-0805">Transcription regulation</keyword>
<dbReference type="RefSeq" id="WP_043985350.1">
    <property type="nucleotide sequence ID" value="NZ_BAAARC010000027.1"/>
</dbReference>
<evidence type="ECO:0000256" key="2">
    <source>
        <dbReference type="ARBA" id="ARBA00023125"/>
    </source>
</evidence>